<dbReference type="Gene3D" id="1.10.10.60">
    <property type="entry name" value="Homeodomain-like"/>
    <property type="match status" value="1"/>
</dbReference>
<dbReference type="OrthoDB" id="9763792at2"/>
<dbReference type="InterPro" id="IPR003593">
    <property type="entry name" value="AAA+_ATPase"/>
</dbReference>
<organism evidence="8 9">
    <name type="scientific">Desulfocicer vacuolatum DSM 3385</name>
    <dbReference type="NCBI Taxonomy" id="1121400"/>
    <lineage>
        <taxon>Bacteria</taxon>
        <taxon>Pseudomonadati</taxon>
        <taxon>Thermodesulfobacteriota</taxon>
        <taxon>Desulfobacteria</taxon>
        <taxon>Desulfobacterales</taxon>
        <taxon>Desulfobacteraceae</taxon>
        <taxon>Desulfocicer</taxon>
    </lineage>
</organism>
<dbReference type="InterPro" id="IPR027417">
    <property type="entry name" value="P-loop_NTPase"/>
</dbReference>
<dbReference type="SMART" id="SM00382">
    <property type="entry name" value="AAA"/>
    <property type="match status" value="1"/>
</dbReference>
<keyword evidence="5" id="KW-0010">Activator</keyword>
<dbReference type="InterPro" id="IPR002197">
    <property type="entry name" value="HTH_Fis"/>
</dbReference>
<proteinExistence type="predicted"/>
<dbReference type="PROSITE" id="PS00676">
    <property type="entry name" value="SIGMA54_INTERACT_2"/>
    <property type="match status" value="1"/>
</dbReference>
<dbReference type="InterPro" id="IPR009057">
    <property type="entry name" value="Homeodomain-like_sf"/>
</dbReference>
<evidence type="ECO:0000256" key="1">
    <source>
        <dbReference type="ARBA" id="ARBA00022741"/>
    </source>
</evidence>
<dbReference type="PANTHER" id="PTHR32071">
    <property type="entry name" value="TRANSCRIPTIONAL REGULATORY PROTEIN"/>
    <property type="match status" value="1"/>
</dbReference>
<dbReference type="Pfam" id="PF02954">
    <property type="entry name" value="HTH_8"/>
    <property type="match status" value="1"/>
</dbReference>
<dbReference type="SUPFAM" id="SSF46689">
    <property type="entry name" value="Homeodomain-like"/>
    <property type="match status" value="1"/>
</dbReference>
<dbReference type="Gene3D" id="1.10.8.60">
    <property type="match status" value="1"/>
</dbReference>
<evidence type="ECO:0000256" key="4">
    <source>
        <dbReference type="ARBA" id="ARBA00023125"/>
    </source>
</evidence>
<name>A0A1W2CYU8_9BACT</name>
<evidence type="ECO:0000256" key="5">
    <source>
        <dbReference type="ARBA" id="ARBA00023159"/>
    </source>
</evidence>
<dbReference type="Pfam" id="PF25601">
    <property type="entry name" value="AAA_lid_14"/>
    <property type="match status" value="1"/>
</dbReference>
<dbReference type="Pfam" id="PF00158">
    <property type="entry name" value="Sigma54_activat"/>
    <property type="match status" value="1"/>
</dbReference>
<evidence type="ECO:0000259" key="7">
    <source>
        <dbReference type="PROSITE" id="PS50045"/>
    </source>
</evidence>
<feature type="domain" description="Sigma-54 factor interaction" evidence="7">
    <location>
        <begin position="195"/>
        <end position="425"/>
    </location>
</feature>
<dbReference type="InterPro" id="IPR025944">
    <property type="entry name" value="Sigma_54_int_dom_CS"/>
</dbReference>
<evidence type="ECO:0000313" key="9">
    <source>
        <dbReference type="Proteomes" id="UP000192418"/>
    </source>
</evidence>
<dbReference type="PROSITE" id="PS00688">
    <property type="entry name" value="SIGMA54_INTERACT_3"/>
    <property type="match status" value="1"/>
</dbReference>
<dbReference type="SUPFAM" id="SSF52540">
    <property type="entry name" value="P-loop containing nucleoside triphosphate hydrolases"/>
    <property type="match status" value="1"/>
</dbReference>
<gene>
    <name evidence="8" type="ORF">SAMN02746065_11498</name>
</gene>
<dbReference type="InterPro" id="IPR025662">
    <property type="entry name" value="Sigma_54_int_dom_ATP-bd_1"/>
</dbReference>
<evidence type="ECO:0000256" key="6">
    <source>
        <dbReference type="ARBA" id="ARBA00023163"/>
    </source>
</evidence>
<dbReference type="FunFam" id="3.40.50.300:FF:000006">
    <property type="entry name" value="DNA-binding transcriptional regulator NtrC"/>
    <property type="match status" value="1"/>
</dbReference>
<keyword evidence="4 8" id="KW-0238">DNA-binding</keyword>
<dbReference type="InterPro" id="IPR029016">
    <property type="entry name" value="GAF-like_dom_sf"/>
</dbReference>
<keyword evidence="2" id="KW-0067">ATP-binding</keyword>
<dbReference type="SUPFAM" id="SSF55781">
    <property type="entry name" value="GAF domain-like"/>
    <property type="match status" value="1"/>
</dbReference>
<dbReference type="STRING" id="1121400.SAMN02746065_11498"/>
<keyword evidence="1" id="KW-0547">Nucleotide-binding</keyword>
<keyword evidence="9" id="KW-1185">Reference proteome</keyword>
<dbReference type="InterPro" id="IPR025943">
    <property type="entry name" value="Sigma_54_int_dom_ATP-bd_2"/>
</dbReference>
<dbReference type="RefSeq" id="WP_084069962.1">
    <property type="nucleotide sequence ID" value="NZ_FWXY01000014.1"/>
</dbReference>
<dbReference type="GO" id="GO:0043565">
    <property type="term" value="F:sequence-specific DNA binding"/>
    <property type="evidence" value="ECO:0007669"/>
    <property type="project" value="InterPro"/>
</dbReference>
<dbReference type="PROSITE" id="PS50045">
    <property type="entry name" value="SIGMA54_INTERACT_4"/>
    <property type="match status" value="1"/>
</dbReference>
<evidence type="ECO:0000313" key="8">
    <source>
        <dbReference type="EMBL" id="SMC90485.1"/>
    </source>
</evidence>
<dbReference type="Gene3D" id="3.30.450.40">
    <property type="match status" value="1"/>
</dbReference>
<dbReference type="PROSITE" id="PS00675">
    <property type="entry name" value="SIGMA54_INTERACT_1"/>
    <property type="match status" value="1"/>
</dbReference>
<dbReference type="AlphaFoldDB" id="A0A1W2CYU8"/>
<dbReference type="GO" id="GO:0005524">
    <property type="term" value="F:ATP binding"/>
    <property type="evidence" value="ECO:0007669"/>
    <property type="project" value="UniProtKB-KW"/>
</dbReference>
<dbReference type="InterPro" id="IPR002078">
    <property type="entry name" value="Sigma_54_int"/>
</dbReference>
<dbReference type="EMBL" id="FWXY01000014">
    <property type="protein sequence ID" value="SMC90485.1"/>
    <property type="molecule type" value="Genomic_DNA"/>
</dbReference>
<reference evidence="8 9" key="1">
    <citation type="submission" date="2017-04" db="EMBL/GenBank/DDBJ databases">
        <authorList>
            <person name="Afonso C.L."/>
            <person name="Miller P.J."/>
            <person name="Scott M.A."/>
            <person name="Spackman E."/>
            <person name="Goraichik I."/>
            <person name="Dimitrov K.M."/>
            <person name="Suarez D.L."/>
            <person name="Swayne D.E."/>
        </authorList>
    </citation>
    <scope>NUCLEOTIDE SEQUENCE [LARGE SCALE GENOMIC DNA]</scope>
    <source>
        <strain evidence="8 9">DSM 3385</strain>
    </source>
</reference>
<sequence length="515" mass="57975">MAVNEKEFFSEATLKICGSLEIEKALHQCLLYIRKFIPVGQMGFHVYHPEPGIVETVAHATSSLYDAASIKNFLSKKGQKQVEDQRSLRIRVIDRLGDDPVTGPVAENFGASDLSGLVMDLVLEKTMLGVVSLFNNGKQKFNKEHVHLLSLLNKPCAIALTNSLRFRELEKIKELLIDDNKYFQKELNKFSGEKLIGAQRGLKKVMQMVQRVAPLESPVLLLGQTGTGKEVIANTIHNLSHRKNRPFIPVNCGAIPTSLLDSELFGYEKGAFTGAISKKRGRIERANGGTLFLDEIGELTPEAQVRLLRVLQEKEIDRLGGSETVRVNIRVIAATHQNLEKMMEKAQFREDLFFRLRVFPVTLPPLKNRREDIPDLIEYFIMKKSKEMKRTMMPAPSPDAIRRLMDYHWPGNIRELENAVERSLILDRGPLLFFKGIGEHPAEGPPPIPASCGVDMKKPLELNQVMAGHIQSVMNLCKGRVEGEKGAARILNIHPSTLRKKMKKLNIPFGRNLKN</sequence>
<evidence type="ECO:0000256" key="2">
    <source>
        <dbReference type="ARBA" id="ARBA00022840"/>
    </source>
</evidence>
<dbReference type="Proteomes" id="UP000192418">
    <property type="component" value="Unassembled WGS sequence"/>
</dbReference>
<dbReference type="GO" id="GO:0006355">
    <property type="term" value="P:regulation of DNA-templated transcription"/>
    <property type="evidence" value="ECO:0007669"/>
    <property type="project" value="InterPro"/>
</dbReference>
<keyword evidence="6" id="KW-0804">Transcription</keyword>
<dbReference type="PANTHER" id="PTHR32071:SF117">
    <property type="entry name" value="PTS-DEPENDENT DIHYDROXYACETONE KINASE OPERON REGULATORY PROTEIN-RELATED"/>
    <property type="match status" value="1"/>
</dbReference>
<dbReference type="InterPro" id="IPR058031">
    <property type="entry name" value="AAA_lid_NorR"/>
</dbReference>
<keyword evidence="3" id="KW-0805">Transcription regulation</keyword>
<protein>
    <submittedName>
        <fullName evidence="8">Transcriptional regulator containing GAF, AAA-type ATPase, and DNA-binding Fis domains</fullName>
    </submittedName>
</protein>
<dbReference type="CDD" id="cd00009">
    <property type="entry name" value="AAA"/>
    <property type="match status" value="1"/>
</dbReference>
<accession>A0A1W2CYU8</accession>
<evidence type="ECO:0000256" key="3">
    <source>
        <dbReference type="ARBA" id="ARBA00023015"/>
    </source>
</evidence>
<dbReference type="Gene3D" id="3.40.50.300">
    <property type="entry name" value="P-loop containing nucleotide triphosphate hydrolases"/>
    <property type="match status" value="1"/>
</dbReference>